<comment type="caution">
    <text evidence="3">The sequence shown here is derived from an EMBL/GenBank/DDBJ whole genome shotgun (WGS) entry which is preliminary data.</text>
</comment>
<feature type="transmembrane region" description="Helical" evidence="2">
    <location>
        <begin position="186"/>
        <end position="215"/>
    </location>
</feature>
<sequence length="260" mass="27636">MTTPITVPIVIAGFEELVERVRRLLERLSAGIDQVIENARRSTRLLPVVAEQVASLCDQLDDFRRRLKAEIIRLLSRVGQPWKVWDAGASWVANFAGPLSEHVGEMNDLHLSANYAWDGRAADMYAATTARQKEALVALQSIGADVHTALGHVAVAICALWAAVAAALLMACSGVVAAVASASTGIGAPAAVAFVFEALAALLAGVSVGVGGFMLTAERANDAMATLRNRLFDRSALDGGQWPGSKSERYREGASWKLAQ</sequence>
<dbReference type="Proteomes" id="UP001597260">
    <property type="component" value="Unassembled WGS sequence"/>
</dbReference>
<feature type="region of interest" description="Disordered" evidence="1">
    <location>
        <begin position="239"/>
        <end position="260"/>
    </location>
</feature>
<evidence type="ECO:0008006" key="5">
    <source>
        <dbReference type="Google" id="ProtNLM"/>
    </source>
</evidence>
<keyword evidence="2" id="KW-0472">Membrane</keyword>
<name>A0ABW3YQY5_9ACTN</name>
<reference evidence="4" key="1">
    <citation type="journal article" date="2019" name="Int. J. Syst. Evol. Microbiol.">
        <title>The Global Catalogue of Microorganisms (GCM) 10K type strain sequencing project: providing services to taxonomists for standard genome sequencing and annotation.</title>
        <authorList>
            <consortium name="The Broad Institute Genomics Platform"/>
            <consortium name="The Broad Institute Genome Sequencing Center for Infectious Disease"/>
            <person name="Wu L."/>
            <person name="Ma J."/>
        </authorList>
    </citation>
    <scope>NUCLEOTIDE SEQUENCE [LARGE SCALE GENOMIC DNA]</scope>
    <source>
        <strain evidence="4">JCM 31037</strain>
    </source>
</reference>
<keyword evidence="4" id="KW-1185">Reference proteome</keyword>
<keyword evidence="2" id="KW-1133">Transmembrane helix</keyword>
<organism evidence="3 4">
    <name type="scientific">Micromonospora sonneratiae</name>
    <dbReference type="NCBI Taxonomy" id="1184706"/>
    <lineage>
        <taxon>Bacteria</taxon>
        <taxon>Bacillati</taxon>
        <taxon>Actinomycetota</taxon>
        <taxon>Actinomycetes</taxon>
        <taxon>Micromonosporales</taxon>
        <taxon>Micromonosporaceae</taxon>
        <taxon>Micromonospora</taxon>
    </lineage>
</organism>
<keyword evidence="2" id="KW-0812">Transmembrane</keyword>
<dbReference type="RefSeq" id="WP_377576769.1">
    <property type="nucleotide sequence ID" value="NZ_JBHTMP010000066.1"/>
</dbReference>
<evidence type="ECO:0000256" key="2">
    <source>
        <dbReference type="SAM" id="Phobius"/>
    </source>
</evidence>
<accession>A0ABW3YQY5</accession>
<dbReference type="EMBL" id="JBHTMP010000066">
    <property type="protein sequence ID" value="MFD1325073.1"/>
    <property type="molecule type" value="Genomic_DNA"/>
</dbReference>
<protein>
    <recommendedName>
        <fullName evidence="5">Proteins of 100 residues with WXG</fullName>
    </recommendedName>
</protein>
<evidence type="ECO:0000313" key="4">
    <source>
        <dbReference type="Proteomes" id="UP001597260"/>
    </source>
</evidence>
<feature type="transmembrane region" description="Helical" evidence="2">
    <location>
        <begin position="153"/>
        <end position="180"/>
    </location>
</feature>
<proteinExistence type="predicted"/>
<evidence type="ECO:0000256" key="1">
    <source>
        <dbReference type="SAM" id="MobiDB-lite"/>
    </source>
</evidence>
<evidence type="ECO:0000313" key="3">
    <source>
        <dbReference type="EMBL" id="MFD1325073.1"/>
    </source>
</evidence>
<gene>
    <name evidence="3" type="ORF">ACFQ4H_28705</name>
</gene>